<reference evidence="1" key="1">
    <citation type="submission" date="2024-03" db="EMBL/GenBank/DDBJ databases">
        <title>WGS assembly of Saponaria officinalis var. Norfolk2.</title>
        <authorList>
            <person name="Jenkins J."/>
            <person name="Shu S."/>
            <person name="Grimwood J."/>
            <person name="Barry K."/>
            <person name="Goodstein D."/>
            <person name="Schmutz J."/>
            <person name="Leebens-Mack J."/>
            <person name="Osbourn A."/>
        </authorList>
    </citation>
    <scope>NUCLEOTIDE SEQUENCE [LARGE SCALE GENOMIC DNA]</scope>
    <source>
        <strain evidence="1">JIC</strain>
    </source>
</reference>
<organism evidence="1 2">
    <name type="scientific">Saponaria officinalis</name>
    <name type="common">Common soapwort</name>
    <name type="synonym">Lychnis saponaria</name>
    <dbReference type="NCBI Taxonomy" id="3572"/>
    <lineage>
        <taxon>Eukaryota</taxon>
        <taxon>Viridiplantae</taxon>
        <taxon>Streptophyta</taxon>
        <taxon>Embryophyta</taxon>
        <taxon>Tracheophyta</taxon>
        <taxon>Spermatophyta</taxon>
        <taxon>Magnoliopsida</taxon>
        <taxon>eudicotyledons</taxon>
        <taxon>Gunneridae</taxon>
        <taxon>Pentapetalae</taxon>
        <taxon>Caryophyllales</taxon>
        <taxon>Caryophyllaceae</taxon>
        <taxon>Caryophylleae</taxon>
        <taxon>Saponaria</taxon>
    </lineage>
</organism>
<protein>
    <recommendedName>
        <fullName evidence="3">F-box domain-containing protein</fullName>
    </recommendedName>
</protein>
<dbReference type="SUPFAM" id="SSF81383">
    <property type="entry name" value="F-box domain"/>
    <property type="match status" value="1"/>
</dbReference>
<dbReference type="CDD" id="cd22164">
    <property type="entry name" value="F-box_AtSKIP19-like"/>
    <property type="match status" value="1"/>
</dbReference>
<evidence type="ECO:0000313" key="1">
    <source>
        <dbReference type="EMBL" id="KAK9704754.1"/>
    </source>
</evidence>
<accession>A0AAW1JK04</accession>
<dbReference type="InterPro" id="IPR036047">
    <property type="entry name" value="F-box-like_dom_sf"/>
</dbReference>
<dbReference type="PANTHER" id="PTHR38926:SF2">
    <property type="entry name" value="F-BOX_LRR-REPEAT PROTEIN 21-RELATED"/>
    <property type="match status" value="1"/>
</dbReference>
<name>A0AAW1JK04_SAPOF</name>
<comment type="caution">
    <text evidence="1">The sequence shown here is derived from an EMBL/GenBank/DDBJ whole genome shotgun (WGS) entry which is preliminary data.</text>
</comment>
<dbReference type="InterPro" id="IPR032675">
    <property type="entry name" value="LRR_dom_sf"/>
</dbReference>
<evidence type="ECO:0000313" key="2">
    <source>
        <dbReference type="Proteomes" id="UP001443914"/>
    </source>
</evidence>
<gene>
    <name evidence="1" type="ORF">RND81_07G009000</name>
</gene>
<dbReference type="SUPFAM" id="SSF52047">
    <property type="entry name" value="RNI-like"/>
    <property type="match status" value="1"/>
</dbReference>
<dbReference type="EMBL" id="JBDFQZ010000007">
    <property type="protein sequence ID" value="KAK9704754.1"/>
    <property type="molecule type" value="Genomic_DNA"/>
</dbReference>
<sequence>MSAITQSSSPNPPQISNTDPNWLLLPEDVWFFILSKLYTCDIIENVQKVCKLFRGICIQPSMFRIINIVLPDADMGLNFDVNVMTRYAIDRSAGNLIDIYLEYCDDETLIYIVERSKNLKHLRIIGHHIHISDKVLIEAVRKLPMLEEVELIICDFSDKTIEALGLACPALKSFSLNNVGSRRYWYGDKGEALAIANSMPNLRRLQLIGNRLINKDLNAILDRCPLIESLDLRACFNVYLSGDLGKRCVKIKHLRCPNDCTTDYSHQACTDGDDSSGSSLEEELECDYGFTKGTMLDISPVPEYVELDCMDQDMCIDPADGSDEYSHYDYCGCDCFCCDSDWFF</sequence>
<dbReference type="AlphaFoldDB" id="A0AAW1JK04"/>
<proteinExistence type="predicted"/>
<dbReference type="Proteomes" id="UP001443914">
    <property type="component" value="Unassembled WGS sequence"/>
</dbReference>
<evidence type="ECO:0008006" key="3">
    <source>
        <dbReference type="Google" id="ProtNLM"/>
    </source>
</evidence>
<dbReference type="Gene3D" id="3.80.10.10">
    <property type="entry name" value="Ribonuclease Inhibitor"/>
    <property type="match status" value="1"/>
</dbReference>
<keyword evidence="2" id="KW-1185">Reference proteome</keyword>
<dbReference type="PANTHER" id="PTHR38926">
    <property type="entry name" value="F-BOX DOMAIN CONTAINING PROTEIN, EXPRESSED"/>
    <property type="match status" value="1"/>
</dbReference>